<dbReference type="AlphaFoldDB" id="A0A7N0UTR9"/>
<evidence type="ECO:0000313" key="3">
    <source>
        <dbReference type="Proteomes" id="UP000594263"/>
    </source>
</evidence>
<dbReference type="PANTHER" id="PTHR33148">
    <property type="entry name" value="PLASTID MOVEMENT IMPAIRED PROTEIN-RELATED"/>
    <property type="match status" value="1"/>
</dbReference>
<evidence type="ECO:0000256" key="1">
    <source>
        <dbReference type="SAM" id="MobiDB-lite"/>
    </source>
</evidence>
<dbReference type="InterPro" id="IPR025322">
    <property type="entry name" value="PADRE_dom"/>
</dbReference>
<evidence type="ECO:0000313" key="2">
    <source>
        <dbReference type="EnsemblPlants" id="Kaladp0081s0412.1.v1.1.CDS.1"/>
    </source>
</evidence>
<dbReference type="OMA" id="QPLIHNE"/>
<feature type="region of interest" description="Disordered" evidence="1">
    <location>
        <begin position="116"/>
        <end position="138"/>
    </location>
</feature>
<feature type="compositionally biased region" description="Polar residues" evidence="1">
    <location>
        <begin position="118"/>
        <end position="138"/>
    </location>
</feature>
<organism evidence="2 3">
    <name type="scientific">Kalanchoe fedtschenkoi</name>
    <name type="common">Lavender scallops</name>
    <name type="synonym">South American air plant</name>
    <dbReference type="NCBI Taxonomy" id="63787"/>
    <lineage>
        <taxon>Eukaryota</taxon>
        <taxon>Viridiplantae</taxon>
        <taxon>Streptophyta</taxon>
        <taxon>Embryophyta</taxon>
        <taxon>Tracheophyta</taxon>
        <taxon>Spermatophyta</taxon>
        <taxon>Magnoliopsida</taxon>
        <taxon>eudicotyledons</taxon>
        <taxon>Gunneridae</taxon>
        <taxon>Pentapetalae</taxon>
        <taxon>Saxifragales</taxon>
        <taxon>Crassulaceae</taxon>
        <taxon>Kalanchoe</taxon>
    </lineage>
</organism>
<dbReference type="Gramene" id="Kaladp0081s0412.1.v1.1">
    <property type="protein sequence ID" value="Kaladp0081s0412.1.v1.1.CDS.1"/>
    <property type="gene ID" value="Kaladp0081s0412.v1.1"/>
</dbReference>
<reference evidence="2" key="1">
    <citation type="submission" date="2021-01" db="UniProtKB">
        <authorList>
            <consortium name="EnsemblPlants"/>
        </authorList>
    </citation>
    <scope>IDENTIFICATION</scope>
</reference>
<dbReference type="Proteomes" id="UP000594263">
    <property type="component" value="Unplaced"/>
</dbReference>
<accession>A0A7N0UTR9</accession>
<proteinExistence type="predicted"/>
<protein>
    <submittedName>
        <fullName evidence="2">Uncharacterized protein</fullName>
    </submittedName>
</protein>
<sequence>MGNCVFRGSGELNRSADTIKVMTANGGVMELFPPVTAECITSEFPGHAIYKTRHHNDNEELFPQSDHPLLHTDELRLGQSYYLLPVNKPRTAAKDVECQSGGVSVRRHCATPYRMSLDSGQQQRGGHQKRWSSSEGCGLEMTSTTPRCNRSGVWKVKLVISPEQLSEILAQESTTEELVESLRTVAKCGNGIAGSASISASDQWSISTAPNQFHDYASSV</sequence>
<dbReference type="Pfam" id="PF14009">
    <property type="entry name" value="PADRE"/>
    <property type="match status" value="1"/>
</dbReference>
<keyword evidence="3" id="KW-1185">Reference proteome</keyword>
<dbReference type="PANTHER" id="PTHR33148:SF41">
    <property type="entry name" value="DUF4228 DOMAIN PROTEIN"/>
    <property type="match status" value="1"/>
</dbReference>
<dbReference type="EnsemblPlants" id="Kaladp0081s0412.1.v1.1">
    <property type="protein sequence ID" value="Kaladp0081s0412.1.v1.1.CDS.1"/>
    <property type="gene ID" value="Kaladp0081s0412.v1.1"/>
</dbReference>
<name>A0A7N0UTR9_KALFE</name>